<accession>A0A6V7NYS5</accession>
<sequence length="550" mass="62288">MVRFLKRGFSLERFFRCGMVIEHLAGRSRSVILESQGSLEAADDRVSSRSEGPTGPSRSSEAQKVGVPLSRSSERGPKSRLGKEGGGHSQPSDMELMKERFAKLLLGEDMSGSGKGVSSALALSNAITNLAASVFGERWRLEPMAVERKARWRREIDLLLSVTDHIVEFVPSQQVSKDGTNMEIMVTQQRRDLLMNIPALRKLDAMLIEYLDNFKDHQEFTYVSRDANESEKGGAKRKDDKWWLPTVKVPPNGLSEVSRKWLQYQKELVNQVLKAAMAINANVLMEMEIPEAYIESLPKNGRESLGDSIYKSITVDVFDPDEFLSSLDLSTEHKILDLKNRIEASIVIWRRKMHHKDAKSTWGAGVSMEKREQFEERAETILLIIKHRFPGIPQSSLDISKIQYNKDVGYSILESYSRILESLAYNVMSRIDDVLYADSLARDPNLSKRRPSLTDSEPVKGTVRTLDPKEEIEKLNKMEAPASMTLSDFMGWQLDQDTEEKKKDSNNLEDTLNVDAIKLKKPPNIVTNKKFSYIEKLQNLGGLRSPTARH</sequence>
<dbReference type="FunFam" id="1.20.58.2010:FF:000003">
    <property type="entry name" value="Rop guanine nucleotide exchange factor 14"/>
    <property type="match status" value="1"/>
</dbReference>
<dbReference type="Gene3D" id="1.20.58.1310">
    <property type="entry name" value="PRONE domain, subdomain 2"/>
    <property type="match status" value="1"/>
</dbReference>
<dbReference type="PANTHER" id="PTHR33101:SF10">
    <property type="entry name" value="ROP GUANINE NUCLEOTIDE EXCHANGE FACTOR 12"/>
    <property type="match status" value="1"/>
</dbReference>
<dbReference type="EMBL" id="LR862143">
    <property type="protein sequence ID" value="CAD1823743.1"/>
    <property type="molecule type" value="Genomic_DNA"/>
</dbReference>
<dbReference type="Gene3D" id="1.20.58.2010">
    <property type="entry name" value="PRONE domain, subdomain 1"/>
    <property type="match status" value="1"/>
</dbReference>
<feature type="compositionally biased region" description="Basic and acidic residues" evidence="3">
    <location>
        <begin position="72"/>
        <end position="86"/>
    </location>
</feature>
<dbReference type="FunFam" id="1.20.58.2010:FF:000001">
    <property type="entry name" value="Rop guanine nucleotide exchange factor 14"/>
    <property type="match status" value="1"/>
</dbReference>
<dbReference type="PROSITE" id="PS51334">
    <property type="entry name" value="PRONE"/>
    <property type="match status" value="1"/>
</dbReference>
<proteinExistence type="predicted"/>
<dbReference type="InterPro" id="IPR005512">
    <property type="entry name" value="PRONE_dom"/>
</dbReference>
<organism evidence="5">
    <name type="scientific">Ananas comosus var. bracteatus</name>
    <name type="common">red pineapple</name>
    <dbReference type="NCBI Taxonomy" id="296719"/>
    <lineage>
        <taxon>Eukaryota</taxon>
        <taxon>Viridiplantae</taxon>
        <taxon>Streptophyta</taxon>
        <taxon>Embryophyta</taxon>
        <taxon>Tracheophyta</taxon>
        <taxon>Spermatophyta</taxon>
        <taxon>Magnoliopsida</taxon>
        <taxon>Liliopsida</taxon>
        <taxon>Poales</taxon>
        <taxon>Bromeliaceae</taxon>
        <taxon>Bromelioideae</taxon>
        <taxon>Ananas</taxon>
    </lineage>
</organism>
<feature type="domain" description="PRONE" evidence="4">
    <location>
        <begin position="84"/>
        <end position="448"/>
    </location>
</feature>
<gene>
    <name evidence="5" type="ORF">CB5_LOCUS6954</name>
</gene>
<dbReference type="InterPro" id="IPR038937">
    <property type="entry name" value="RopGEF"/>
</dbReference>
<reference evidence="5" key="1">
    <citation type="submission" date="2020-07" db="EMBL/GenBank/DDBJ databases">
        <authorList>
            <person name="Lin J."/>
        </authorList>
    </citation>
    <scope>NUCLEOTIDE SEQUENCE</scope>
</reference>
<protein>
    <recommendedName>
        <fullName evidence="4">PRONE domain-containing protein</fullName>
    </recommendedName>
</protein>
<evidence type="ECO:0000256" key="2">
    <source>
        <dbReference type="PROSITE-ProRule" id="PRU00663"/>
    </source>
</evidence>
<name>A0A6V7NYS5_ANACO</name>
<dbReference type="GO" id="GO:0005085">
    <property type="term" value="F:guanyl-nucleotide exchange factor activity"/>
    <property type="evidence" value="ECO:0007669"/>
    <property type="project" value="UniProtKB-UniRule"/>
</dbReference>
<keyword evidence="1 2" id="KW-0344">Guanine-nucleotide releasing factor</keyword>
<dbReference type="PANTHER" id="PTHR33101">
    <property type="entry name" value="ROP GUANINE NUCLEOTIDE EXCHANGE FACTOR 1"/>
    <property type="match status" value="1"/>
</dbReference>
<evidence type="ECO:0000259" key="4">
    <source>
        <dbReference type="PROSITE" id="PS51334"/>
    </source>
</evidence>
<dbReference type="Pfam" id="PF03759">
    <property type="entry name" value="PRONE"/>
    <property type="match status" value="1"/>
</dbReference>
<evidence type="ECO:0000256" key="1">
    <source>
        <dbReference type="ARBA" id="ARBA00022658"/>
    </source>
</evidence>
<evidence type="ECO:0000256" key="3">
    <source>
        <dbReference type="SAM" id="MobiDB-lite"/>
    </source>
</evidence>
<dbReference type="FunFam" id="1.20.58.1310:FF:000001">
    <property type="entry name" value="Rop guanine nucleotide exchange factor 9"/>
    <property type="match status" value="1"/>
</dbReference>
<evidence type="ECO:0000313" key="5">
    <source>
        <dbReference type="EMBL" id="CAD1823743.1"/>
    </source>
</evidence>
<dbReference type="AlphaFoldDB" id="A0A6V7NYS5"/>
<feature type="region of interest" description="Disordered" evidence="3">
    <location>
        <begin position="39"/>
        <end position="94"/>
    </location>
</feature>